<sequence>MIKAAILEREKESKDIIFLLGEYFREVDWTFRHFYKASELAKAMKNEQYQIFVFDEIFKSPRLESVFVHDNPTAIFIFVCENPEEIKNGDTRERIFYISKAAMTEDLEKIRSIIVGLVRQKEVYSFTYNSIQIDIPIEDIFYMEKIEKNVYFYTRIGTFHRRLNMVNLEEYFTRYGFMRVHVSYIVNTKYITGIFHDEVEINREKRIPLSRSQKKKNQLKVRKKTT</sequence>
<evidence type="ECO:0000259" key="1">
    <source>
        <dbReference type="PROSITE" id="PS50930"/>
    </source>
</evidence>
<dbReference type="AlphaFoldDB" id="A0A1U7NFT8"/>
<dbReference type="PROSITE" id="PS50930">
    <property type="entry name" value="HTH_LYTTR"/>
    <property type="match status" value="1"/>
</dbReference>
<accession>A0A1U7NFT8</accession>
<name>A0A1U7NFT8_9FIRM</name>
<dbReference type="Proteomes" id="UP000186341">
    <property type="component" value="Unassembled WGS sequence"/>
</dbReference>
<dbReference type="GO" id="GO:0000156">
    <property type="term" value="F:phosphorelay response regulator activity"/>
    <property type="evidence" value="ECO:0007669"/>
    <property type="project" value="InterPro"/>
</dbReference>
<proteinExistence type="predicted"/>
<gene>
    <name evidence="2" type="ORF">BO222_06675</name>
</gene>
<organism evidence="2 3">
    <name type="scientific">Ileibacterium valens</name>
    <dbReference type="NCBI Taxonomy" id="1862668"/>
    <lineage>
        <taxon>Bacteria</taxon>
        <taxon>Bacillati</taxon>
        <taxon>Bacillota</taxon>
        <taxon>Erysipelotrichia</taxon>
        <taxon>Erysipelotrichales</taxon>
        <taxon>Erysipelotrichaceae</taxon>
        <taxon>Ileibacterium</taxon>
    </lineage>
</organism>
<keyword evidence="3" id="KW-1185">Reference proteome</keyword>
<dbReference type="OrthoDB" id="1767672at2"/>
<dbReference type="Pfam" id="PF04397">
    <property type="entry name" value="LytTR"/>
    <property type="match status" value="1"/>
</dbReference>
<feature type="domain" description="HTH LytTR-type" evidence="1">
    <location>
        <begin position="135"/>
        <end position="194"/>
    </location>
</feature>
<comment type="caution">
    <text evidence="2">The sequence shown here is derived from an EMBL/GenBank/DDBJ whole genome shotgun (WGS) entry which is preliminary data.</text>
</comment>
<dbReference type="PANTHER" id="PTHR37299:SF4">
    <property type="entry name" value="TRANSCRIPTIONAL REGULATOR"/>
    <property type="match status" value="1"/>
</dbReference>
<dbReference type="Gene3D" id="2.40.50.1020">
    <property type="entry name" value="LytTr DNA-binding domain"/>
    <property type="match status" value="1"/>
</dbReference>
<dbReference type="SMART" id="SM00850">
    <property type="entry name" value="LytTR"/>
    <property type="match status" value="1"/>
</dbReference>
<evidence type="ECO:0000313" key="2">
    <source>
        <dbReference type="EMBL" id="OLU39446.1"/>
    </source>
</evidence>
<dbReference type="EMBL" id="MPJW01000135">
    <property type="protein sequence ID" value="OLU39446.1"/>
    <property type="molecule type" value="Genomic_DNA"/>
</dbReference>
<dbReference type="GeneID" id="82202881"/>
<dbReference type="InterPro" id="IPR046947">
    <property type="entry name" value="LytR-like"/>
</dbReference>
<dbReference type="InterPro" id="IPR007492">
    <property type="entry name" value="LytTR_DNA-bd_dom"/>
</dbReference>
<reference evidence="2 3" key="1">
    <citation type="submission" date="2016-11" db="EMBL/GenBank/DDBJ databases">
        <title>Description of two novel members of the family Erysipelotrichaceae: Ileibacterium lipovorans gen. nov., sp. nov. and Dubosiella newyorkensis, gen. nov., sp. nov.</title>
        <authorList>
            <person name="Cox L.M."/>
            <person name="Sohn J."/>
            <person name="Tyrrell K.L."/>
            <person name="Citron D.M."/>
            <person name="Lawson P.A."/>
            <person name="Patel N.B."/>
            <person name="Iizumi T."/>
            <person name="Perez-Perez G.I."/>
            <person name="Goldstein E.J."/>
            <person name="Blaser M.J."/>
        </authorList>
    </citation>
    <scope>NUCLEOTIDE SEQUENCE [LARGE SCALE GENOMIC DNA]</scope>
    <source>
        <strain evidence="2 3">NYU-BL-A3</strain>
    </source>
</reference>
<dbReference type="GO" id="GO:0003677">
    <property type="term" value="F:DNA binding"/>
    <property type="evidence" value="ECO:0007669"/>
    <property type="project" value="InterPro"/>
</dbReference>
<dbReference type="RefSeq" id="WP_075819535.1">
    <property type="nucleotide sequence ID" value="NZ_CAJUTZ010000023.1"/>
</dbReference>
<evidence type="ECO:0000313" key="3">
    <source>
        <dbReference type="Proteomes" id="UP000186341"/>
    </source>
</evidence>
<protein>
    <submittedName>
        <fullName evidence="2">LytR family transcriptional regulator</fullName>
    </submittedName>
</protein>
<dbReference type="PANTHER" id="PTHR37299">
    <property type="entry name" value="TRANSCRIPTIONAL REGULATOR-RELATED"/>
    <property type="match status" value="1"/>
</dbReference>